<dbReference type="Proteomes" id="UP000278437">
    <property type="component" value="Chromosome"/>
</dbReference>
<name>A0ABM7CZ56_9GAMM</name>
<keyword evidence="2" id="KW-0012">Acyltransferase</keyword>
<dbReference type="InterPro" id="IPR011076">
    <property type="entry name" value="Malate_synth_sf"/>
</dbReference>
<dbReference type="PANTHER" id="PTHR42739">
    <property type="entry name" value="MALATE SYNTHASE G"/>
    <property type="match status" value="1"/>
</dbReference>
<dbReference type="InterPro" id="IPR048357">
    <property type="entry name" value="MSG_insertion"/>
</dbReference>
<keyword evidence="3" id="KW-1185">Reference proteome</keyword>
<evidence type="ECO:0000259" key="1">
    <source>
        <dbReference type="Pfam" id="PF20658"/>
    </source>
</evidence>
<dbReference type="PANTHER" id="PTHR42739:SF1">
    <property type="entry name" value="MALATE SYNTHASE G"/>
    <property type="match status" value="1"/>
</dbReference>
<feature type="domain" description="Malate synthase G alpha-beta insertion" evidence="1">
    <location>
        <begin position="32"/>
        <end position="101"/>
    </location>
</feature>
<sequence>MNMTMMNTHSNQQHLTHFIGEAIAAVVNGAKRGVSLESATEFLDRRFPLTRGSHKAVKSYVVYYQHLLAFFEDGSHSGLETPSQFVALCGHKESPAAILLKSGDIHVEMTLDKNGSMGAANPAHIDDIQVESPGFCLRDSDECATEAVSQCRNWLSLLHTEPCNDSCRQSHDRRFTAKDGSDYCLPSLGLF</sequence>
<organism evidence="2 3">
    <name type="scientific">Shewanella khirikhana</name>
    <dbReference type="NCBI Taxonomy" id="1965282"/>
    <lineage>
        <taxon>Bacteria</taxon>
        <taxon>Pseudomonadati</taxon>
        <taxon>Pseudomonadota</taxon>
        <taxon>Gammaproteobacteria</taxon>
        <taxon>Alteromonadales</taxon>
        <taxon>Shewanellaceae</taxon>
        <taxon>Shewanella</taxon>
    </lineage>
</organism>
<dbReference type="EC" id="2.3.3.9" evidence="2"/>
<evidence type="ECO:0000313" key="3">
    <source>
        <dbReference type="Proteomes" id="UP000278437"/>
    </source>
</evidence>
<dbReference type="Pfam" id="PF20658">
    <property type="entry name" value="MSG_insertion"/>
    <property type="match status" value="1"/>
</dbReference>
<gene>
    <name evidence="2" type="primary">glcB</name>
    <name evidence="2" type="ORF">STH12_00215</name>
</gene>
<dbReference type="Gene3D" id="2.170.170.11">
    <property type="entry name" value="Malate synthase G - maily-beta sub-domain"/>
    <property type="match status" value="1"/>
</dbReference>
<reference evidence="3" key="1">
    <citation type="submission" date="2017-03" db="EMBL/GenBank/DDBJ databases">
        <title>Full genome sequence of a non-lethal Shewanella isolate that potentiates virulence of Vibio parahaemolyticus causing acute hepatopancreatic necrosis disease (AHPND) in shrimp.</title>
        <authorList>
            <person name="Prachumwat A."/>
            <person name="Sritunyalucksana K."/>
        </authorList>
    </citation>
    <scope>NUCLEOTIDE SEQUENCE [LARGE SCALE GENOMIC DNA]</scope>
    <source>
        <strain evidence="3">TH2012</strain>
    </source>
</reference>
<dbReference type="GO" id="GO:0004474">
    <property type="term" value="F:malate synthase activity"/>
    <property type="evidence" value="ECO:0007669"/>
    <property type="project" value="UniProtKB-EC"/>
</dbReference>
<keyword evidence="2" id="KW-0808">Transferase</keyword>
<dbReference type="SUPFAM" id="SSF51645">
    <property type="entry name" value="Malate synthase G"/>
    <property type="match status" value="1"/>
</dbReference>
<accession>A0ABM7CZ56</accession>
<proteinExistence type="predicted"/>
<dbReference type="NCBIfam" id="NF006511">
    <property type="entry name" value="PRK08951.1"/>
    <property type="match status" value="1"/>
</dbReference>
<dbReference type="EMBL" id="CP020373">
    <property type="protein sequence ID" value="AZQ09367.1"/>
    <property type="molecule type" value="Genomic_DNA"/>
</dbReference>
<dbReference type="InterPro" id="IPR006253">
    <property type="entry name" value="Malate_synthG"/>
</dbReference>
<evidence type="ECO:0000313" key="2">
    <source>
        <dbReference type="EMBL" id="AZQ09367.1"/>
    </source>
</evidence>
<protein>
    <submittedName>
        <fullName evidence="2">Malate synthase G</fullName>
        <ecNumber evidence="2">2.3.3.9</ecNumber>
    </submittedName>
</protein>